<dbReference type="InterPro" id="IPR025422">
    <property type="entry name" value="TGA_domain"/>
</dbReference>
<protein>
    <recommendedName>
        <fullName evidence="2">DOG1 domain-containing protein</fullName>
    </recommendedName>
</protein>
<organism evidence="3 4">
    <name type="scientific">Eucalyptus globulus</name>
    <name type="common">Tasmanian blue gum</name>
    <dbReference type="NCBI Taxonomy" id="34317"/>
    <lineage>
        <taxon>Eukaryota</taxon>
        <taxon>Viridiplantae</taxon>
        <taxon>Streptophyta</taxon>
        <taxon>Embryophyta</taxon>
        <taxon>Tracheophyta</taxon>
        <taxon>Spermatophyta</taxon>
        <taxon>Magnoliopsida</taxon>
        <taxon>eudicotyledons</taxon>
        <taxon>Gunneridae</taxon>
        <taxon>Pentapetalae</taxon>
        <taxon>rosids</taxon>
        <taxon>malvids</taxon>
        <taxon>Myrtales</taxon>
        <taxon>Myrtaceae</taxon>
        <taxon>Myrtoideae</taxon>
        <taxon>Eucalypteae</taxon>
        <taxon>Eucalyptus</taxon>
    </lineage>
</organism>
<gene>
    <name evidence="3" type="ORF">ACJRO7_025690</name>
</gene>
<dbReference type="InterPro" id="IPR051886">
    <property type="entry name" value="Seed_Dev/Stress_Resp_Reg"/>
</dbReference>
<dbReference type="PROSITE" id="PS51806">
    <property type="entry name" value="DOG1"/>
    <property type="match status" value="1"/>
</dbReference>
<feature type="compositionally biased region" description="Basic and acidic residues" evidence="1">
    <location>
        <begin position="70"/>
        <end position="80"/>
    </location>
</feature>
<feature type="region of interest" description="Disordered" evidence="1">
    <location>
        <begin position="1"/>
        <end position="80"/>
    </location>
</feature>
<dbReference type="EMBL" id="JBJKBG010000006">
    <property type="protein sequence ID" value="KAL3736795.1"/>
    <property type="molecule type" value="Genomic_DNA"/>
</dbReference>
<dbReference type="Pfam" id="PF14144">
    <property type="entry name" value="DOG1"/>
    <property type="match status" value="1"/>
</dbReference>
<reference evidence="3 4" key="1">
    <citation type="submission" date="2024-11" db="EMBL/GenBank/DDBJ databases">
        <title>Chromosome-level genome assembly of Eucalyptus globulus Labill. provides insights into its genome evolution.</title>
        <authorList>
            <person name="Li X."/>
        </authorList>
    </citation>
    <scope>NUCLEOTIDE SEQUENCE [LARGE SCALE GENOMIC DNA]</scope>
    <source>
        <strain evidence="3">CL2024</strain>
        <tissue evidence="3">Fresh tender leaves</tissue>
    </source>
</reference>
<accession>A0ABD3KA65</accession>
<sequence>MESNGRYGEEGKTTKTRERNHSKNVASENTEERLDMRRKFDGGTEDMDELSQKLQCMAFRTSKRGKNTSRRQEQDMEEHPTEGWELDFLIEEQLDRFHDCNNRAMNPARLGDVAKMLVPDSTPPLELASVGWFGDWRPSIILGLLLGLVHSSLPVSDPGQIERNLTQFIREVRIEEAIIDGEMAEIQATCVLQLPFARPSKGPDGVFPLRAVYSEFKKIKQVINKAQQLRFRTLELVVRKILDTTDAAAFLVAFEKIRHELHCYAAEREQRKGPVTVSTRGLRSISERECGGQSPHRSVKSIDKRLLRNARRDCKGRYQTHEDGTALARFIEELQRELQEHCTQSKKM</sequence>
<evidence type="ECO:0000259" key="2">
    <source>
        <dbReference type="PROSITE" id="PS51806"/>
    </source>
</evidence>
<dbReference type="PANTHER" id="PTHR46354">
    <property type="entry name" value="DOG1 DOMAIN-CONTAINING PROTEIN"/>
    <property type="match status" value="1"/>
</dbReference>
<proteinExistence type="predicted"/>
<comment type="caution">
    <text evidence="3">The sequence shown here is derived from an EMBL/GenBank/DDBJ whole genome shotgun (WGS) entry which is preliminary data.</text>
</comment>
<evidence type="ECO:0000256" key="1">
    <source>
        <dbReference type="SAM" id="MobiDB-lite"/>
    </source>
</evidence>
<feature type="compositionally biased region" description="Basic and acidic residues" evidence="1">
    <location>
        <begin position="30"/>
        <end position="42"/>
    </location>
</feature>
<dbReference type="PANTHER" id="PTHR46354:SF9">
    <property type="entry name" value="PROTEIN INAPERTURATE POLLEN1"/>
    <property type="match status" value="1"/>
</dbReference>
<name>A0ABD3KA65_EUCGL</name>
<keyword evidence="4" id="KW-1185">Reference proteome</keyword>
<feature type="compositionally biased region" description="Basic and acidic residues" evidence="1">
    <location>
        <begin position="7"/>
        <end position="21"/>
    </location>
</feature>
<dbReference type="AlphaFoldDB" id="A0ABD3KA65"/>
<feature type="domain" description="DOG1" evidence="2">
    <location>
        <begin position="51"/>
        <end position="271"/>
    </location>
</feature>
<evidence type="ECO:0000313" key="3">
    <source>
        <dbReference type="EMBL" id="KAL3736795.1"/>
    </source>
</evidence>
<evidence type="ECO:0000313" key="4">
    <source>
        <dbReference type="Proteomes" id="UP001634007"/>
    </source>
</evidence>
<dbReference type="Proteomes" id="UP001634007">
    <property type="component" value="Unassembled WGS sequence"/>
</dbReference>